<name>A0A8E0VHY0_9TREM</name>
<evidence type="ECO:0000313" key="3">
    <source>
        <dbReference type="Proteomes" id="UP000728185"/>
    </source>
</evidence>
<keyword evidence="1" id="KW-0732">Signal</keyword>
<proteinExistence type="predicted"/>
<evidence type="ECO:0000313" key="2">
    <source>
        <dbReference type="EMBL" id="KAA0189279.1"/>
    </source>
</evidence>
<feature type="non-terminal residue" evidence="2">
    <location>
        <position position="348"/>
    </location>
</feature>
<sequence>MPAGTLILLTVFALSIQVHSFSRPWDKITDTIGVEEYSQLELVLKPKQDMSEMPESFQLRSAPACNEEQQLSCGLYDCKPNSLASKVSPSDPVQLPINVAPFRCECGTDILQDYVEKNKVQARCVSVKHCDICDPDHTVRCLDMGRGNVTCVCDPGYTEDSNCRRKKDGCAEPHTTASLSGNEACLVSEGNMCIPMFQSLRYACVCKAPHMEDKRLSFPNCMANETSCTRPLCLGFQPPISKTIPGESMTIDPFSEDFSAGQRGQCNETICHCPDGWLGEHCSEQRGEVVLGSWSPWSTCSPDCIMPTESAKYRTMDDLHAGMARSTGIGYRSKFGRCTLPDFDFCVG</sequence>
<protein>
    <recommendedName>
        <fullName evidence="4">EGF-like domain-containing protein</fullName>
    </recommendedName>
</protein>
<dbReference type="AlphaFoldDB" id="A0A8E0VHY0"/>
<evidence type="ECO:0008006" key="4">
    <source>
        <dbReference type="Google" id="ProtNLM"/>
    </source>
</evidence>
<keyword evidence="3" id="KW-1185">Reference proteome</keyword>
<evidence type="ECO:0000256" key="1">
    <source>
        <dbReference type="SAM" id="SignalP"/>
    </source>
</evidence>
<organism evidence="2 3">
    <name type="scientific">Fasciolopsis buskii</name>
    <dbReference type="NCBI Taxonomy" id="27845"/>
    <lineage>
        <taxon>Eukaryota</taxon>
        <taxon>Metazoa</taxon>
        <taxon>Spiralia</taxon>
        <taxon>Lophotrochozoa</taxon>
        <taxon>Platyhelminthes</taxon>
        <taxon>Trematoda</taxon>
        <taxon>Digenea</taxon>
        <taxon>Plagiorchiida</taxon>
        <taxon>Echinostomata</taxon>
        <taxon>Echinostomatoidea</taxon>
        <taxon>Fasciolidae</taxon>
        <taxon>Fasciolopsis</taxon>
    </lineage>
</organism>
<dbReference type="Proteomes" id="UP000728185">
    <property type="component" value="Unassembled WGS sequence"/>
</dbReference>
<dbReference type="EMBL" id="LUCM01007866">
    <property type="protein sequence ID" value="KAA0189279.1"/>
    <property type="molecule type" value="Genomic_DNA"/>
</dbReference>
<gene>
    <name evidence="2" type="ORF">FBUS_04463</name>
</gene>
<reference evidence="2" key="1">
    <citation type="submission" date="2019-05" db="EMBL/GenBank/DDBJ databases">
        <title>Annotation for the trematode Fasciolopsis buski.</title>
        <authorList>
            <person name="Choi Y.-J."/>
        </authorList>
    </citation>
    <scope>NUCLEOTIDE SEQUENCE</scope>
    <source>
        <strain evidence="2">HT</strain>
        <tissue evidence="2">Whole worm</tissue>
    </source>
</reference>
<comment type="caution">
    <text evidence="2">The sequence shown here is derived from an EMBL/GenBank/DDBJ whole genome shotgun (WGS) entry which is preliminary data.</text>
</comment>
<feature type="chain" id="PRO_5034399628" description="EGF-like domain-containing protein" evidence="1">
    <location>
        <begin position="21"/>
        <end position="348"/>
    </location>
</feature>
<accession>A0A8E0VHY0</accession>
<dbReference type="OrthoDB" id="6219663at2759"/>
<feature type="signal peptide" evidence="1">
    <location>
        <begin position="1"/>
        <end position="20"/>
    </location>
</feature>